<dbReference type="EMBL" id="MU858157">
    <property type="protein sequence ID" value="KAK4211101.1"/>
    <property type="molecule type" value="Genomic_DNA"/>
</dbReference>
<evidence type="ECO:0000313" key="3">
    <source>
        <dbReference type="Proteomes" id="UP001301769"/>
    </source>
</evidence>
<comment type="caution">
    <text evidence="2">The sequence shown here is derived from an EMBL/GenBank/DDBJ whole genome shotgun (WGS) entry which is preliminary data.</text>
</comment>
<name>A0AAN7B374_9PEZI</name>
<feature type="region of interest" description="Disordered" evidence="1">
    <location>
        <begin position="1"/>
        <end position="181"/>
    </location>
</feature>
<reference evidence="2" key="1">
    <citation type="journal article" date="2023" name="Mol. Phylogenet. Evol.">
        <title>Genome-scale phylogeny and comparative genomics of the fungal order Sordariales.</title>
        <authorList>
            <person name="Hensen N."/>
            <person name="Bonometti L."/>
            <person name="Westerberg I."/>
            <person name="Brannstrom I.O."/>
            <person name="Guillou S."/>
            <person name="Cros-Aarteil S."/>
            <person name="Calhoun S."/>
            <person name="Haridas S."/>
            <person name="Kuo A."/>
            <person name="Mondo S."/>
            <person name="Pangilinan J."/>
            <person name="Riley R."/>
            <person name="LaButti K."/>
            <person name="Andreopoulos B."/>
            <person name="Lipzen A."/>
            <person name="Chen C."/>
            <person name="Yan M."/>
            <person name="Daum C."/>
            <person name="Ng V."/>
            <person name="Clum A."/>
            <person name="Steindorff A."/>
            <person name="Ohm R.A."/>
            <person name="Martin F."/>
            <person name="Silar P."/>
            <person name="Natvig D.O."/>
            <person name="Lalanne C."/>
            <person name="Gautier V."/>
            <person name="Ament-Velasquez S.L."/>
            <person name="Kruys A."/>
            <person name="Hutchinson M.I."/>
            <person name="Powell A.J."/>
            <person name="Barry K."/>
            <person name="Miller A.N."/>
            <person name="Grigoriev I.V."/>
            <person name="Debuchy R."/>
            <person name="Gladieux P."/>
            <person name="Hiltunen Thoren M."/>
            <person name="Johannesson H."/>
        </authorList>
    </citation>
    <scope>NUCLEOTIDE SEQUENCE</scope>
    <source>
        <strain evidence="2">PSN293</strain>
    </source>
</reference>
<protein>
    <submittedName>
        <fullName evidence="2">Uncharacterized protein</fullName>
    </submittedName>
</protein>
<feature type="compositionally biased region" description="Polar residues" evidence="1">
    <location>
        <begin position="46"/>
        <end position="63"/>
    </location>
</feature>
<proteinExistence type="predicted"/>
<organism evidence="2 3">
    <name type="scientific">Rhypophila decipiens</name>
    <dbReference type="NCBI Taxonomy" id="261697"/>
    <lineage>
        <taxon>Eukaryota</taxon>
        <taxon>Fungi</taxon>
        <taxon>Dikarya</taxon>
        <taxon>Ascomycota</taxon>
        <taxon>Pezizomycotina</taxon>
        <taxon>Sordariomycetes</taxon>
        <taxon>Sordariomycetidae</taxon>
        <taxon>Sordariales</taxon>
        <taxon>Naviculisporaceae</taxon>
        <taxon>Rhypophila</taxon>
    </lineage>
</organism>
<dbReference type="AlphaFoldDB" id="A0AAN7B374"/>
<evidence type="ECO:0000256" key="1">
    <source>
        <dbReference type="SAM" id="MobiDB-lite"/>
    </source>
</evidence>
<keyword evidence="3" id="KW-1185">Reference proteome</keyword>
<feature type="compositionally biased region" description="Polar residues" evidence="1">
    <location>
        <begin position="81"/>
        <end position="90"/>
    </location>
</feature>
<dbReference type="Proteomes" id="UP001301769">
    <property type="component" value="Unassembled WGS sequence"/>
</dbReference>
<accession>A0AAN7B374</accession>
<evidence type="ECO:0000313" key="2">
    <source>
        <dbReference type="EMBL" id="KAK4211101.1"/>
    </source>
</evidence>
<sequence length="181" mass="18203">MSSNQAPSAGQKVHVHPAKNAPLKTEAPGSIESQSLAADSIRSGGAFTSNPNAKESNIGSGPTETPHASKPGTSGKVGANNPDSLLNQDSYAGIAPSYVENAKGEFVSEESQKPKGRNLTEGGFAGSGTSGKGMPEPGSLNDPGRAALEGESNTKGGNNNEGGVRRRDEQPFGALGGDTSA</sequence>
<gene>
    <name evidence="2" type="ORF">QBC37DRAFT_484881</name>
</gene>
<reference evidence="2" key="2">
    <citation type="submission" date="2023-05" db="EMBL/GenBank/DDBJ databases">
        <authorList>
            <consortium name="Lawrence Berkeley National Laboratory"/>
            <person name="Steindorff A."/>
            <person name="Hensen N."/>
            <person name="Bonometti L."/>
            <person name="Westerberg I."/>
            <person name="Brannstrom I.O."/>
            <person name="Guillou S."/>
            <person name="Cros-Aarteil S."/>
            <person name="Calhoun S."/>
            <person name="Haridas S."/>
            <person name="Kuo A."/>
            <person name="Mondo S."/>
            <person name="Pangilinan J."/>
            <person name="Riley R."/>
            <person name="Labutti K."/>
            <person name="Andreopoulos B."/>
            <person name="Lipzen A."/>
            <person name="Chen C."/>
            <person name="Yanf M."/>
            <person name="Daum C."/>
            <person name="Ng V."/>
            <person name="Clum A."/>
            <person name="Ohm R."/>
            <person name="Martin F."/>
            <person name="Silar P."/>
            <person name="Natvig D."/>
            <person name="Lalanne C."/>
            <person name="Gautier V."/>
            <person name="Ament-Velasquez S.L."/>
            <person name="Kruys A."/>
            <person name="Hutchinson M.I."/>
            <person name="Powell A.J."/>
            <person name="Barry K."/>
            <person name="Miller A.N."/>
            <person name="Grigoriev I.V."/>
            <person name="Debuchy R."/>
            <person name="Gladieux P."/>
            <person name="Thoren M.H."/>
            <person name="Johannesson H."/>
        </authorList>
    </citation>
    <scope>NUCLEOTIDE SEQUENCE</scope>
    <source>
        <strain evidence="2">PSN293</strain>
    </source>
</reference>